<keyword evidence="6" id="KW-1185">Reference proteome</keyword>
<dbReference type="OrthoDB" id="8436363at2759"/>
<dbReference type="KEGG" id="foc:113207171"/>
<dbReference type="RefSeq" id="XP_026279372.1">
    <property type="nucleotide sequence ID" value="XM_026423587.2"/>
</dbReference>
<dbReference type="GO" id="GO:0005813">
    <property type="term" value="C:centrosome"/>
    <property type="evidence" value="ECO:0007669"/>
    <property type="project" value="UniProtKB-SubCell"/>
</dbReference>
<name>A0A6J1SF98_FRAOC</name>
<evidence type="ECO:0000313" key="6">
    <source>
        <dbReference type="Proteomes" id="UP000504606"/>
    </source>
</evidence>
<dbReference type="GeneID" id="113207171"/>
<protein>
    <submittedName>
        <fullName evidence="7 8">Leucine-rich repeat-containing protein 45-like</fullName>
    </submittedName>
</protein>
<keyword evidence="2" id="KW-0963">Cytoplasm</keyword>
<gene>
    <name evidence="7 8" type="primary">LOC113207171</name>
</gene>
<accession>A0A6J1SF98</accession>
<comment type="subcellular location">
    <subcellularLocation>
        <location evidence="1">Cytoplasm</location>
        <location evidence="1">Cytoskeleton</location>
        <location evidence="1">Microtubule organizing center</location>
        <location evidence="1">Centrosome</location>
    </subcellularLocation>
</comment>
<feature type="coiled-coil region" evidence="5">
    <location>
        <begin position="264"/>
        <end position="459"/>
    </location>
</feature>
<keyword evidence="3 5" id="KW-0175">Coiled coil</keyword>
<evidence type="ECO:0000256" key="2">
    <source>
        <dbReference type="ARBA" id="ARBA00022490"/>
    </source>
</evidence>
<evidence type="ECO:0000256" key="1">
    <source>
        <dbReference type="ARBA" id="ARBA00004300"/>
    </source>
</evidence>
<dbReference type="Pfam" id="PF13516">
    <property type="entry name" value="LRR_6"/>
    <property type="match status" value="3"/>
</dbReference>
<dbReference type="InterPro" id="IPR001611">
    <property type="entry name" value="Leu-rich_rpt"/>
</dbReference>
<dbReference type="PANTHER" id="PTHR23170:SF3">
    <property type="entry name" value="LEUCINE-RICH REPEAT-CONTAINING PROTEIN 45"/>
    <property type="match status" value="1"/>
</dbReference>
<dbReference type="Proteomes" id="UP000504606">
    <property type="component" value="Unplaced"/>
</dbReference>
<evidence type="ECO:0000313" key="8">
    <source>
        <dbReference type="RefSeq" id="XP_026279373.1"/>
    </source>
</evidence>
<evidence type="ECO:0000256" key="3">
    <source>
        <dbReference type="ARBA" id="ARBA00023054"/>
    </source>
</evidence>
<organism evidence="6 8">
    <name type="scientific">Frankliniella occidentalis</name>
    <name type="common">Western flower thrips</name>
    <name type="synonym">Euthrips occidentalis</name>
    <dbReference type="NCBI Taxonomy" id="133901"/>
    <lineage>
        <taxon>Eukaryota</taxon>
        <taxon>Metazoa</taxon>
        <taxon>Ecdysozoa</taxon>
        <taxon>Arthropoda</taxon>
        <taxon>Hexapoda</taxon>
        <taxon>Insecta</taxon>
        <taxon>Pterygota</taxon>
        <taxon>Neoptera</taxon>
        <taxon>Paraneoptera</taxon>
        <taxon>Thysanoptera</taxon>
        <taxon>Terebrantia</taxon>
        <taxon>Thripoidea</taxon>
        <taxon>Thripidae</taxon>
        <taxon>Frankliniella</taxon>
    </lineage>
</organism>
<dbReference type="PANTHER" id="PTHR23170">
    <property type="entry name" value="NY-REN-58 ANTIGEN"/>
    <property type="match status" value="1"/>
</dbReference>
<dbReference type="RefSeq" id="XP_026279373.1">
    <property type="nucleotide sequence ID" value="XM_026423588.2"/>
</dbReference>
<dbReference type="Gene3D" id="3.80.10.10">
    <property type="entry name" value="Ribonuclease Inhibitor"/>
    <property type="match status" value="2"/>
</dbReference>
<feature type="coiled-coil region" evidence="5">
    <location>
        <begin position="496"/>
        <end position="632"/>
    </location>
</feature>
<reference evidence="7 8" key="1">
    <citation type="submission" date="2025-04" db="UniProtKB">
        <authorList>
            <consortium name="RefSeq"/>
        </authorList>
    </citation>
    <scope>IDENTIFICATION</scope>
    <source>
        <tissue evidence="7 8">Whole organism</tissue>
    </source>
</reference>
<evidence type="ECO:0000256" key="5">
    <source>
        <dbReference type="SAM" id="Coils"/>
    </source>
</evidence>
<dbReference type="AlphaFoldDB" id="A0A6J1SF98"/>
<keyword evidence="4" id="KW-0206">Cytoskeleton</keyword>
<dbReference type="InterPro" id="IPR052116">
    <property type="entry name" value="Centro_Cilium_Assembly"/>
</dbReference>
<dbReference type="SMART" id="SM00368">
    <property type="entry name" value="LRR_RI"/>
    <property type="match status" value="5"/>
</dbReference>
<evidence type="ECO:0000313" key="7">
    <source>
        <dbReference type="RefSeq" id="XP_026279372.1"/>
    </source>
</evidence>
<dbReference type="InterPro" id="IPR032675">
    <property type="entry name" value="LRR_dom_sf"/>
</dbReference>
<proteinExistence type="predicted"/>
<evidence type="ECO:0000256" key="4">
    <source>
        <dbReference type="ARBA" id="ARBA00023212"/>
    </source>
</evidence>
<sequence length="661" mass="75341">MPSPERDSYLNLCDANKVLVDQNVLRALSNASLTSLDLSGLSLTKETCEILAKVLISSTVFHDLNFTDCLLPPRGLASILKNLSHVSCLTFLDLKGNNISGSSIAKLGQMLSNNSSLKRINLEWNSLGLFPEQFKEFCSGLAQNSCLEDLDLQNNRLTPECASMLSNALSSNSTLKSLDIRWNEIGWQGGQYIYDALQNNNSLDSIQLQGNCIPSDLSQAIEQCSSHNLSRHKVIQECSVRNQLLAKHVRRVEAKRTLEIESLAKQNEEIIKETEIRLNSVEEVLNEKNVALASAQVQIKSLQAELRKQEQTNDELQELMKAEREGKKYQAERHQADLERIKKKCNEDIQQLGEQLETMESDMLVEKGKVAELAKKLMLAEDEVRSLQANQTGLIDIERKRHKDEMELAMRDHEGKYERAQKEFDERMSIFKTDAQRTQQRLTDRISSLEASIFDLERKLSEQSSHAAHMSQELARSAEITALAVQETKEKELARMKIVEENLEAARDGRLRAEKQLETVQRNMTLLQEQNNSLIAELGEPQRKLAQLHEELSRERDNVTRLRAEKNEEIARADARKADVDRLQLEVNSLNQQLVEIKNLRSAKEQKWNEERDKIQSDLVQKEREIQRIRSDEVERAAALYSAFTKYLGNVHPSTASFLVK</sequence>
<dbReference type="SUPFAM" id="SSF52047">
    <property type="entry name" value="RNI-like"/>
    <property type="match status" value="1"/>
</dbReference>